<dbReference type="InterPro" id="IPR036286">
    <property type="entry name" value="LexA/Signal_pep-like_sf"/>
</dbReference>
<dbReference type="eggNOG" id="KOG1568">
    <property type="taxonomic scope" value="Eukaryota"/>
</dbReference>
<gene>
    <name evidence="1" type="ORF">EUGRSUZ_K03258</name>
</gene>
<dbReference type="SUPFAM" id="SSF51306">
    <property type="entry name" value="LexA/Signal peptidase"/>
    <property type="match status" value="1"/>
</dbReference>
<accession>A0A059A6M6</accession>
<evidence type="ECO:0000313" key="1">
    <source>
        <dbReference type="EMBL" id="KCW49767.1"/>
    </source>
</evidence>
<dbReference type="STRING" id="71139.A0A059A6M6"/>
<dbReference type="AlphaFoldDB" id="A0A059A6M6"/>
<dbReference type="OrthoDB" id="308440at2759"/>
<dbReference type="GO" id="GO:0004252">
    <property type="term" value="F:serine-type endopeptidase activity"/>
    <property type="evidence" value="ECO:0007669"/>
    <property type="project" value="InterPro"/>
</dbReference>
<dbReference type="Gene3D" id="2.10.109.10">
    <property type="entry name" value="Umud Fragment, subunit A"/>
    <property type="match status" value="1"/>
</dbReference>
<dbReference type="EMBL" id="KK198763">
    <property type="protein sequence ID" value="KCW49767.1"/>
    <property type="molecule type" value="Genomic_DNA"/>
</dbReference>
<name>A0A059A6M6_EUCGR</name>
<dbReference type="InParanoid" id="A0A059A6M6"/>
<dbReference type="InterPro" id="IPR053307">
    <property type="entry name" value="Mitochondrial_IM_protease"/>
</dbReference>
<dbReference type="PANTHER" id="PTHR47040">
    <property type="entry name" value="OSJNBA0068L06.9 PROTEIN"/>
    <property type="match status" value="1"/>
</dbReference>
<dbReference type="CDD" id="cd06530">
    <property type="entry name" value="S26_SPase_I"/>
    <property type="match status" value="1"/>
</dbReference>
<dbReference type="PANTHER" id="PTHR47040:SF1">
    <property type="entry name" value="MITOCHONDRIAL ATP-INDEPENDENT INNER MEMBRANE PROTEASE SUBUNIT 2"/>
    <property type="match status" value="1"/>
</dbReference>
<protein>
    <recommendedName>
        <fullName evidence="2">Peptidase S26 domain-containing protein</fullName>
    </recommendedName>
</protein>
<dbReference type="GO" id="GO:0006465">
    <property type="term" value="P:signal peptide processing"/>
    <property type="evidence" value="ECO:0007669"/>
    <property type="project" value="InterPro"/>
</dbReference>
<dbReference type="FunCoup" id="A0A059A6M6">
    <property type="interactions" value="2561"/>
</dbReference>
<dbReference type="Gramene" id="KCW49767">
    <property type="protein sequence ID" value="KCW49767"/>
    <property type="gene ID" value="EUGRSUZ_K03258"/>
</dbReference>
<reference evidence="1" key="1">
    <citation type="submission" date="2013-07" db="EMBL/GenBank/DDBJ databases">
        <title>The genome of Eucalyptus grandis.</title>
        <authorList>
            <person name="Schmutz J."/>
            <person name="Hayes R."/>
            <person name="Myburg A."/>
            <person name="Tuskan G."/>
            <person name="Grattapaglia D."/>
            <person name="Rokhsar D.S."/>
        </authorList>
    </citation>
    <scope>NUCLEOTIDE SEQUENCE</scope>
    <source>
        <tissue evidence="1">Leaf extractions</tissue>
    </source>
</reference>
<sequence length="205" mass="23014">MVAISTWVRYLYHKLEYSAYLSYKSYKGGLISDGQVGDAMWRHLFQGRLTYLHWLKGEEMASAAGGLAGTLLVRKIPHADPTHVFVGDVLVLKDPEKSSNYLVRRLAAIEGYEMVSTNPTDEPFVLESGKCWVLADNKDLKPKEAPDSRSFGPVFMNDVVGRAIYCLRTAVDHGPVQNSYYSMQKDAPVLEVELDVDEMARNHKA</sequence>
<evidence type="ECO:0008006" key="2">
    <source>
        <dbReference type="Google" id="ProtNLM"/>
    </source>
</evidence>
<proteinExistence type="predicted"/>
<dbReference type="KEGG" id="egr:104426570"/>
<dbReference type="InterPro" id="IPR019533">
    <property type="entry name" value="Peptidase_S26"/>
</dbReference>
<dbReference type="OMA" id="MARNHKA"/>
<organism evidence="1">
    <name type="scientific">Eucalyptus grandis</name>
    <name type="common">Flooded gum</name>
    <dbReference type="NCBI Taxonomy" id="71139"/>
    <lineage>
        <taxon>Eukaryota</taxon>
        <taxon>Viridiplantae</taxon>
        <taxon>Streptophyta</taxon>
        <taxon>Embryophyta</taxon>
        <taxon>Tracheophyta</taxon>
        <taxon>Spermatophyta</taxon>
        <taxon>Magnoliopsida</taxon>
        <taxon>eudicotyledons</taxon>
        <taxon>Gunneridae</taxon>
        <taxon>Pentapetalae</taxon>
        <taxon>rosids</taxon>
        <taxon>malvids</taxon>
        <taxon>Myrtales</taxon>
        <taxon>Myrtaceae</taxon>
        <taxon>Myrtoideae</taxon>
        <taxon>Eucalypteae</taxon>
        <taxon>Eucalyptus</taxon>
    </lineage>
</organism>